<dbReference type="AlphaFoldDB" id="A0A9P4GTE6"/>
<keyword evidence="5" id="KW-1185">Reference proteome</keyword>
<name>A0A9P4GTE6_9PLEO</name>
<dbReference type="InterPro" id="IPR036770">
    <property type="entry name" value="Ankyrin_rpt-contain_sf"/>
</dbReference>
<evidence type="ECO:0000313" key="4">
    <source>
        <dbReference type="EMBL" id="KAF1852223.1"/>
    </source>
</evidence>
<proteinExistence type="predicted"/>
<protein>
    <submittedName>
        <fullName evidence="4">Ankyrin</fullName>
    </submittedName>
</protein>
<evidence type="ECO:0000256" key="3">
    <source>
        <dbReference type="PROSITE-ProRule" id="PRU00023"/>
    </source>
</evidence>
<dbReference type="Pfam" id="PF00023">
    <property type="entry name" value="Ank"/>
    <property type="match status" value="2"/>
</dbReference>
<evidence type="ECO:0000256" key="2">
    <source>
        <dbReference type="ARBA" id="ARBA00023043"/>
    </source>
</evidence>
<evidence type="ECO:0000256" key="1">
    <source>
        <dbReference type="ARBA" id="ARBA00022737"/>
    </source>
</evidence>
<dbReference type="Gene3D" id="1.25.40.20">
    <property type="entry name" value="Ankyrin repeat-containing domain"/>
    <property type="match status" value="4"/>
</dbReference>
<sequence length="1054" mass="116844">MALYFESELLQAVEDEDVNAVITLLEAGADPNAGLFKHETAISKAISTGNEEILDLLLRNGSLQCMIEEQPCAAGHWLQKRRSATRRSTLRGLALLPLTKIGLDCAAAWLHGVRCQHLLRLGGHYLWFVARATISGPVSLAELRSRYLKPLTYAETVVEMLFGNQLYNWMVRRLLSFVPSLAMPLGSDLGSNMRHDLLLAIPLRFAVDCMVTAVHTLFRQLPYKLGRSASGPDVYLILETESWKSPAERAFESIMVSDKATETIVHKLLRAGILASRPFKNSPVAKSLLRSAIIRCWPTVTEFLLDTGMLLNGQSWLSSASRHWPALISAIEYYAPNAALDDLSGAFVKTESIPRASEEYEYDEFQGPFLVLVKSPNFIRLATSDTVTGHKTCIKMLDTLFAHGADPLRCDGRDLDALCHVASSSISTTVFQHIVYLWQRARYKLPIIPGDSDPPSQALHQAVSTASPDLGKVRILLDMGMSPEWENHEGQTPLFEAAFANSNIEAMSMLLEAGASPNNGGKEAYPPLAKTLDDASLVKFEFLLAYGADPNATGKGGKSILENVVELHSSLSVPKYYAVESLLRHGVAVYNESTELAPAFIAMARQLNCEGWDEVILGLLLHEIPREHRSRQLNLALQAAVSDKGLNRGDFVTLSYLLCRGADPSCLQGGTTFILEYICSLVRPLNHQFRDHMRRFLQEYHPNVNSCNDSGNTPLSHTIRNGSRDFSLLLLEHQADPNAVNAECQTPLQQLSLMKPWTYSIGHSHEQVYGADNDQRYQGVRGQSALRVKVKERLHDISNSLAQEEVFQCLVDHGADLGVRDSTGQSLLMLACANGNDTLAANILYCLRETEFIPALTETNKSGKTSLHLAATSGSLNTIRILLAPHHILKPATNTWRKMAMDGESNHIQQRKHEAGYVYEHLEKQVDQYMKRAKDTPGFLVRSVAWVEDYEVEITAGDAERMDILLPNVAASTWQLQKQDMLHTVSETLRDSMGKTPLHCAALMGHVEVVRLLLEYTDVDIDAKDVDGKTAADIALDGNFYDVYGALQFQDEQC</sequence>
<feature type="repeat" description="ANK" evidence="3">
    <location>
        <begin position="489"/>
        <end position="522"/>
    </location>
</feature>
<dbReference type="SMART" id="SM00248">
    <property type="entry name" value="ANK"/>
    <property type="match status" value="10"/>
</dbReference>
<feature type="repeat" description="ANK" evidence="3">
    <location>
        <begin position="862"/>
        <end position="883"/>
    </location>
</feature>
<evidence type="ECO:0000313" key="5">
    <source>
        <dbReference type="Proteomes" id="UP000800039"/>
    </source>
</evidence>
<dbReference type="InterPro" id="IPR002110">
    <property type="entry name" value="Ankyrin_rpt"/>
</dbReference>
<dbReference type="PANTHER" id="PTHR24198">
    <property type="entry name" value="ANKYRIN REPEAT AND PROTEIN KINASE DOMAIN-CONTAINING PROTEIN"/>
    <property type="match status" value="1"/>
</dbReference>
<dbReference type="PANTHER" id="PTHR24198:SF165">
    <property type="entry name" value="ANKYRIN REPEAT-CONTAINING PROTEIN-RELATED"/>
    <property type="match status" value="1"/>
</dbReference>
<dbReference type="SUPFAM" id="SSF48403">
    <property type="entry name" value="Ankyrin repeat"/>
    <property type="match status" value="3"/>
</dbReference>
<dbReference type="PROSITE" id="PS50297">
    <property type="entry name" value="ANK_REP_REGION"/>
    <property type="match status" value="2"/>
</dbReference>
<gene>
    <name evidence="4" type="ORF">K460DRAFT_413678</name>
</gene>
<dbReference type="EMBL" id="ML976614">
    <property type="protein sequence ID" value="KAF1852223.1"/>
    <property type="molecule type" value="Genomic_DNA"/>
</dbReference>
<accession>A0A9P4GTE6</accession>
<reference evidence="4" key="1">
    <citation type="submission" date="2020-01" db="EMBL/GenBank/DDBJ databases">
        <authorList>
            <consortium name="DOE Joint Genome Institute"/>
            <person name="Haridas S."/>
            <person name="Albert R."/>
            <person name="Binder M."/>
            <person name="Bloem J."/>
            <person name="Labutti K."/>
            <person name="Salamov A."/>
            <person name="Andreopoulos B."/>
            <person name="Baker S.E."/>
            <person name="Barry K."/>
            <person name="Bills G."/>
            <person name="Bluhm B.H."/>
            <person name="Cannon C."/>
            <person name="Castanera R."/>
            <person name="Culley D.E."/>
            <person name="Daum C."/>
            <person name="Ezra D."/>
            <person name="Gonzalez J.B."/>
            <person name="Henrissat B."/>
            <person name="Kuo A."/>
            <person name="Liang C."/>
            <person name="Lipzen A."/>
            <person name="Lutzoni F."/>
            <person name="Magnuson J."/>
            <person name="Mondo S."/>
            <person name="Nolan M."/>
            <person name="Ohm R."/>
            <person name="Pangilinan J."/>
            <person name="Park H.-J."/>
            <person name="Ramirez L."/>
            <person name="Alfaro M."/>
            <person name="Sun H."/>
            <person name="Tritt A."/>
            <person name="Yoshinaga Y."/>
            <person name="Zwiers L.-H."/>
            <person name="Turgeon B.G."/>
            <person name="Goodwin S.B."/>
            <person name="Spatafora J.W."/>
            <person name="Crous P.W."/>
            <person name="Grigoriev I.V."/>
        </authorList>
    </citation>
    <scope>NUCLEOTIDE SEQUENCE</scope>
    <source>
        <strain evidence="4">CBS 394.84</strain>
    </source>
</reference>
<comment type="caution">
    <text evidence="4">The sequence shown here is derived from an EMBL/GenBank/DDBJ whole genome shotgun (WGS) entry which is preliminary data.</text>
</comment>
<feature type="repeat" description="ANK" evidence="3">
    <location>
        <begin position="993"/>
        <end position="1015"/>
    </location>
</feature>
<dbReference type="OrthoDB" id="341259at2759"/>
<keyword evidence="1" id="KW-0677">Repeat</keyword>
<organism evidence="4 5">
    <name type="scientific">Cucurbitaria berberidis CBS 394.84</name>
    <dbReference type="NCBI Taxonomy" id="1168544"/>
    <lineage>
        <taxon>Eukaryota</taxon>
        <taxon>Fungi</taxon>
        <taxon>Dikarya</taxon>
        <taxon>Ascomycota</taxon>
        <taxon>Pezizomycotina</taxon>
        <taxon>Dothideomycetes</taxon>
        <taxon>Pleosporomycetidae</taxon>
        <taxon>Pleosporales</taxon>
        <taxon>Pleosporineae</taxon>
        <taxon>Cucurbitariaceae</taxon>
        <taxon>Cucurbitaria</taxon>
    </lineage>
</organism>
<dbReference type="Proteomes" id="UP000800039">
    <property type="component" value="Unassembled WGS sequence"/>
</dbReference>
<dbReference type="GeneID" id="63854872"/>
<dbReference type="RefSeq" id="XP_040794786.1">
    <property type="nucleotide sequence ID" value="XM_040937622.1"/>
</dbReference>
<dbReference type="PROSITE" id="PS50088">
    <property type="entry name" value="ANK_REPEAT"/>
    <property type="match status" value="4"/>
</dbReference>
<feature type="repeat" description="ANK" evidence="3">
    <location>
        <begin position="710"/>
        <end position="742"/>
    </location>
</feature>
<keyword evidence="2 3" id="KW-0040">ANK repeat</keyword>
<dbReference type="Pfam" id="PF12796">
    <property type="entry name" value="Ank_2"/>
    <property type="match status" value="1"/>
</dbReference>